<dbReference type="RefSeq" id="WP_033517987.1">
    <property type="nucleotide sequence ID" value="NZ_JAWFIY010000023.1"/>
</dbReference>
<keyword evidence="4" id="KW-1185">Reference proteome</keyword>
<gene>
    <name evidence="3" type="ORF">BSCA_1637</name>
</gene>
<evidence type="ECO:0000256" key="1">
    <source>
        <dbReference type="SAM" id="MobiDB-lite"/>
    </source>
</evidence>
<feature type="compositionally biased region" description="Low complexity" evidence="1">
    <location>
        <begin position="73"/>
        <end position="101"/>
    </location>
</feature>
<feature type="region of interest" description="Disordered" evidence="1">
    <location>
        <begin position="50"/>
        <end position="123"/>
    </location>
</feature>
<dbReference type="EMBL" id="JGZO01000014">
    <property type="protein sequence ID" value="KFI92907.1"/>
    <property type="molecule type" value="Genomic_DNA"/>
</dbReference>
<dbReference type="AlphaFoldDB" id="A0A087DBK7"/>
<keyword evidence="2" id="KW-0812">Transmembrane</keyword>
<comment type="caution">
    <text evidence="3">The sequence shown here is derived from an EMBL/GenBank/DDBJ whole genome shotgun (WGS) entry which is preliminary data.</text>
</comment>
<keyword evidence="2" id="KW-0472">Membrane</keyword>
<keyword evidence="2" id="KW-1133">Transmembrane helix</keyword>
<accession>A0A087DBK7</accession>
<feature type="compositionally biased region" description="Low complexity" evidence="1">
    <location>
        <begin position="50"/>
        <end position="59"/>
    </location>
</feature>
<feature type="transmembrane region" description="Helical" evidence="2">
    <location>
        <begin position="12"/>
        <end position="34"/>
    </location>
</feature>
<protein>
    <submittedName>
        <fullName evidence="3">Peptidase</fullName>
    </submittedName>
</protein>
<reference evidence="3 4" key="1">
    <citation type="submission" date="2014-03" db="EMBL/GenBank/DDBJ databases">
        <title>Genomics of Bifidobacteria.</title>
        <authorList>
            <person name="Ventura M."/>
            <person name="Milani C."/>
            <person name="Lugli G.A."/>
        </authorList>
    </citation>
    <scope>NUCLEOTIDE SEQUENCE [LARGE SCALE GENOMIC DNA]</scope>
    <source>
        <strain evidence="3 4">LMG 21589</strain>
    </source>
</reference>
<sequence>MVRVKPLRGGGIAYRFVAVTAALASIGLLVPLMFAGPSVPAYAEESTAGGTSAATTVETEAPKGSGNSEQVKAGSESADSAAPSPSTPAQNDAASQAQGSETGSGTGSGEQADNAPAADAAAAGDKGSITVSWTSAKDGTTQQLDDKGVNQITPTQYDRMSQLANDKTTVSSAYAVTVPTVQEGYPAGSVKIRIPKYLFGYQHDGKQIGTTSIPIPDCPTPQQSTGLCKQDDPDDSKSWIVTNPQTLDTSKSNGKYTINVDYSYTGRTDYWSIPNGSTPSLTPTLEIVRDGQTSKVEGNTASAKWNTSVTLQSGEKAYKDNTGTWNPAWGTQPADVKDGEWFHTTWLLSSTYKTNGHPFDFTFTDTPQNDGKIVAASGVFQKTFVSDSECSSYMYPGNSSLNVSEADLQDANLYECIVVAYPVPTENEKTFHNNMTAILTPTGEEPQTKPDSKEFPYRKPVWQAPAGDMYSLRKGGNPSGSGDFDRLKNGKDTGIQSYAVGSYASPYRNDQNYADHSYTSNLVDDLVSLEDTLLGDGDYEFTGYQFGNMTLTDVVPDYATGGWVDCWLYVLPVMRAGCADVA</sequence>
<evidence type="ECO:0000313" key="3">
    <source>
        <dbReference type="EMBL" id="KFI92907.1"/>
    </source>
</evidence>
<dbReference type="Proteomes" id="UP000029033">
    <property type="component" value="Unassembled WGS sequence"/>
</dbReference>
<evidence type="ECO:0000313" key="4">
    <source>
        <dbReference type="Proteomes" id="UP000029033"/>
    </source>
</evidence>
<dbReference type="GeneID" id="85164898"/>
<evidence type="ECO:0000256" key="2">
    <source>
        <dbReference type="SAM" id="Phobius"/>
    </source>
</evidence>
<name>A0A087DBK7_9BIFI</name>
<organism evidence="3 4">
    <name type="scientific">Bifidobacterium scardovii</name>
    <dbReference type="NCBI Taxonomy" id="158787"/>
    <lineage>
        <taxon>Bacteria</taxon>
        <taxon>Bacillati</taxon>
        <taxon>Actinomycetota</taxon>
        <taxon>Actinomycetes</taxon>
        <taxon>Bifidobacteriales</taxon>
        <taxon>Bifidobacteriaceae</taxon>
        <taxon>Bifidobacterium</taxon>
    </lineage>
</organism>
<feature type="compositionally biased region" description="Low complexity" evidence="1">
    <location>
        <begin position="109"/>
        <end position="123"/>
    </location>
</feature>
<proteinExistence type="predicted"/>